<evidence type="ECO:0000313" key="2">
    <source>
        <dbReference type="EMBL" id="ODN03961.1"/>
    </source>
</evidence>
<keyword evidence="3" id="KW-1185">Reference proteome</keyword>
<comment type="caution">
    <text evidence="2">The sequence shown here is derived from an EMBL/GenBank/DDBJ whole genome shotgun (WGS) entry which is preliminary data.</text>
</comment>
<dbReference type="EMBL" id="LJIJ01000058">
    <property type="protein sequence ID" value="ODN03961.1"/>
    <property type="molecule type" value="Genomic_DNA"/>
</dbReference>
<keyword evidence="1" id="KW-0472">Membrane</keyword>
<dbReference type="AlphaFoldDB" id="A0A1D2NFD5"/>
<organism evidence="2 3">
    <name type="scientific">Orchesella cincta</name>
    <name type="common">Springtail</name>
    <name type="synonym">Podura cincta</name>
    <dbReference type="NCBI Taxonomy" id="48709"/>
    <lineage>
        <taxon>Eukaryota</taxon>
        <taxon>Metazoa</taxon>
        <taxon>Ecdysozoa</taxon>
        <taxon>Arthropoda</taxon>
        <taxon>Hexapoda</taxon>
        <taxon>Collembola</taxon>
        <taxon>Entomobryomorpha</taxon>
        <taxon>Entomobryoidea</taxon>
        <taxon>Orchesellidae</taxon>
        <taxon>Orchesellinae</taxon>
        <taxon>Orchesella</taxon>
    </lineage>
</organism>
<keyword evidence="1" id="KW-1133">Transmembrane helix</keyword>
<evidence type="ECO:0000256" key="1">
    <source>
        <dbReference type="SAM" id="Phobius"/>
    </source>
</evidence>
<evidence type="ECO:0000313" key="3">
    <source>
        <dbReference type="Proteomes" id="UP000094527"/>
    </source>
</evidence>
<gene>
    <name evidence="2" type="ORF">Ocin01_02698</name>
</gene>
<proteinExistence type="predicted"/>
<protein>
    <submittedName>
        <fullName evidence="2">Uncharacterized protein</fullName>
    </submittedName>
</protein>
<dbReference type="Proteomes" id="UP000094527">
    <property type="component" value="Unassembled WGS sequence"/>
</dbReference>
<feature type="transmembrane region" description="Helical" evidence="1">
    <location>
        <begin position="21"/>
        <end position="45"/>
    </location>
</feature>
<reference evidence="2 3" key="1">
    <citation type="journal article" date="2016" name="Genome Biol. Evol.">
        <title>Gene Family Evolution Reflects Adaptation to Soil Environmental Stressors in the Genome of the Collembolan Orchesella cincta.</title>
        <authorList>
            <person name="Faddeeva-Vakhrusheva A."/>
            <person name="Derks M.F."/>
            <person name="Anvar S.Y."/>
            <person name="Agamennone V."/>
            <person name="Suring W."/>
            <person name="Smit S."/>
            <person name="van Straalen N.M."/>
            <person name="Roelofs D."/>
        </authorList>
    </citation>
    <scope>NUCLEOTIDE SEQUENCE [LARGE SCALE GENOMIC DNA]</scope>
    <source>
        <tissue evidence="2">Mixed pool</tissue>
    </source>
</reference>
<keyword evidence="1" id="KW-0812">Transmembrane</keyword>
<name>A0A1D2NFD5_ORCCI</name>
<sequence length="65" mass="7644">MSVKRNRQPHHSKMKPSQATFYVFSLSLPFPLLYLLLLTLLLFLAEAKQREKMEDDKYVVFSGLK</sequence>
<accession>A0A1D2NFD5</accession>